<name>A0ABZ0IPG2_9BACT</name>
<gene>
    <name evidence="1" type="ORF">RT717_27765</name>
</gene>
<evidence type="ECO:0008006" key="3">
    <source>
        <dbReference type="Google" id="ProtNLM"/>
    </source>
</evidence>
<reference evidence="1 2" key="1">
    <citation type="journal article" date="2023" name="Microbiol. Resour. Announc.">
        <title>Complete Genome Sequence of Imperialibacter roseus strain P4T.</title>
        <authorList>
            <person name="Tizabi D.R."/>
            <person name="Bachvaroff T."/>
            <person name="Hill R.T."/>
        </authorList>
    </citation>
    <scope>NUCLEOTIDE SEQUENCE [LARGE SCALE GENOMIC DNA]</scope>
    <source>
        <strain evidence="1 2">P4T</strain>
    </source>
</reference>
<dbReference type="RefSeq" id="WP_317489563.1">
    <property type="nucleotide sequence ID" value="NZ_CP136051.1"/>
</dbReference>
<proteinExistence type="predicted"/>
<protein>
    <recommendedName>
        <fullName evidence="3">Outer membrane protein beta-barrel domain-containing protein</fullName>
    </recommendedName>
</protein>
<evidence type="ECO:0000313" key="2">
    <source>
        <dbReference type="Proteomes" id="UP001302349"/>
    </source>
</evidence>
<dbReference type="EMBL" id="CP136051">
    <property type="protein sequence ID" value="WOK06870.1"/>
    <property type="molecule type" value="Genomic_DNA"/>
</dbReference>
<keyword evidence="2" id="KW-1185">Reference proteome</keyword>
<accession>A0ABZ0IPG2</accession>
<evidence type="ECO:0000313" key="1">
    <source>
        <dbReference type="EMBL" id="WOK06870.1"/>
    </source>
</evidence>
<sequence length="236" mass="26498">MKERVIYIVFSLLCSGASAQYSAYEWVVGAGVSHHLISGDDKYDTGSGFRVDNSEKQTRAGLSGGKMVSRNWLLYGFLNQDWAGSEFVQRQYNGGAVRYSSKSHENQTVFGLGVARYFYLKDSLFFLKLNGGLNFGAGRGSQEIRGSTFYDGNWDFRSHSYYAEANPSVGFFIRKRFVFEVYFLSATFGYFDVKAVSGLGGGFVPLDTPTNRYYRTDVKFDGSSLAFAISYLFHPR</sequence>
<organism evidence="1 2">
    <name type="scientific">Imperialibacter roseus</name>
    <dbReference type="NCBI Taxonomy" id="1324217"/>
    <lineage>
        <taxon>Bacteria</taxon>
        <taxon>Pseudomonadati</taxon>
        <taxon>Bacteroidota</taxon>
        <taxon>Cytophagia</taxon>
        <taxon>Cytophagales</taxon>
        <taxon>Flammeovirgaceae</taxon>
        <taxon>Imperialibacter</taxon>
    </lineage>
</organism>
<dbReference type="Proteomes" id="UP001302349">
    <property type="component" value="Chromosome"/>
</dbReference>